<dbReference type="EMBL" id="MRZV01000387">
    <property type="protein sequence ID" value="PIK51143.1"/>
    <property type="molecule type" value="Genomic_DNA"/>
</dbReference>
<accession>A0A2G8KT05</accession>
<keyword evidence="2" id="KW-0732">Signal</keyword>
<reference evidence="4 5" key="1">
    <citation type="journal article" date="2017" name="PLoS Biol.">
        <title>The sea cucumber genome provides insights into morphological evolution and visceral regeneration.</title>
        <authorList>
            <person name="Zhang X."/>
            <person name="Sun L."/>
            <person name="Yuan J."/>
            <person name="Sun Y."/>
            <person name="Gao Y."/>
            <person name="Zhang L."/>
            <person name="Li S."/>
            <person name="Dai H."/>
            <person name="Hamel J.F."/>
            <person name="Liu C."/>
            <person name="Yu Y."/>
            <person name="Liu S."/>
            <person name="Lin W."/>
            <person name="Guo K."/>
            <person name="Jin S."/>
            <person name="Xu P."/>
            <person name="Storey K.B."/>
            <person name="Huan P."/>
            <person name="Zhang T."/>
            <person name="Zhou Y."/>
            <person name="Zhang J."/>
            <person name="Lin C."/>
            <person name="Li X."/>
            <person name="Xing L."/>
            <person name="Huo D."/>
            <person name="Sun M."/>
            <person name="Wang L."/>
            <person name="Mercier A."/>
            <person name="Li F."/>
            <person name="Yang H."/>
            <person name="Xiang J."/>
        </authorList>
    </citation>
    <scope>NUCLEOTIDE SEQUENCE [LARGE SCALE GENOMIC DNA]</scope>
    <source>
        <strain evidence="4">Shaxun</strain>
        <tissue evidence="4">Muscle</tissue>
    </source>
</reference>
<evidence type="ECO:0000313" key="4">
    <source>
        <dbReference type="EMBL" id="PIK51143.1"/>
    </source>
</evidence>
<name>A0A2G8KT05_STIJA</name>
<keyword evidence="5" id="KW-1185">Reference proteome</keyword>
<dbReference type="AlphaFoldDB" id="A0A2G8KT05"/>
<keyword evidence="3" id="KW-0677">Repeat</keyword>
<dbReference type="SUPFAM" id="SSF52058">
    <property type="entry name" value="L domain-like"/>
    <property type="match status" value="1"/>
</dbReference>
<dbReference type="Proteomes" id="UP000230750">
    <property type="component" value="Unassembled WGS sequence"/>
</dbReference>
<gene>
    <name evidence="4" type="ORF">BSL78_11975</name>
</gene>
<dbReference type="InterPro" id="IPR001611">
    <property type="entry name" value="Leu-rich_rpt"/>
</dbReference>
<comment type="caution">
    <text evidence="4">The sequence shown here is derived from an EMBL/GenBank/DDBJ whole genome shotgun (WGS) entry which is preliminary data.</text>
</comment>
<organism evidence="4 5">
    <name type="scientific">Stichopus japonicus</name>
    <name type="common">Sea cucumber</name>
    <dbReference type="NCBI Taxonomy" id="307972"/>
    <lineage>
        <taxon>Eukaryota</taxon>
        <taxon>Metazoa</taxon>
        <taxon>Echinodermata</taxon>
        <taxon>Eleutherozoa</taxon>
        <taxon>Echinozoa</taxon>
        <taxon>Holothuroidea</taxon>
        <taxon>Aspidochirotacea</taxon>
        <taxon>Aspidochirotida</taxon>
        <taxon>Stichopodidae</taxon>
        <taxon>Apostichopus</taxon>
    </lineage>
</organism>
<feature type="non-terminal residue" evidence="4">
    <location>
        <position position="1"/>
    </location>
</feature>
<dbReference type="InterPro" id="IPR050541">
    <property type="entry name" value="LRR_TM_domain-containing"/>
</dbReference>
<evidence type="ECO:0000256" key="3">
    <source>
        <dbReference type="ARBA" id="ARBA00022737"/>
    </source>
</evidence>
<evidence type="ECO:0000256" key="2">
    <source>
        <dbReference type="ARBA" id="ARBA00022729"/>
    </source>
</evidence>
<evidence type="ECO:0000256" key="1">
    <source>
        <dbReference type="ARBA" id="ARBA00022614"/>
    </source>
</evidence>
<evidence type="ECO:0000313" key="5">
    <source>
        <dbReference type="Proteomes" id="UP000230750"/>
    </source>
</evidence>
<dbReference type="PANTHER" id="PTHR24369">
    <property type="entry name" value="ANTIGEN BSP, PUTATIVE-RELATED"/>
    <property type="match status" value="1"/>
</dbReference>
<dbReference type="PANTHER" id="PTHR24369:SF210">
    <property type="entry name" value="CHAOPTIN-RELATED"/>
    <property type="match status" value="1"/>
</dbReference>
<dbReference type="InterPro" id="IPR032675">
    <property type="entry name" value="LRR_dom_sf"/>
</dbReference>
<dbReference type="GO" id="GO:0005886">
    <property type="term" value="C:plasma membrane"/>
    <property type="evidence" value="ECO:0007669"/>
    <property type="project" value="TreeGrafter"/>
</dbReference>
<dbReference type="Pfam" id="PF13855">
    <property type="entry name" value="LRR_8"/>
    <property type="match status" value="1"/>
</dbReference>
<dbReference type="Gene3D" id="3.80.10.10">
    <property type="entry name" value="Ribonuclease Inhibitor"/>
    <property type="match status" value="1"/>
</dbReference>
<dbReference type="STRING" id="307972.A0A2G8KT05"/>
<protein>
    <submittedName>
        <fullName evidence="4">Uncharacterized protein</fullName>
    </submittedName>
</protein>
<proteinExistence type="predicted"/>
<sequence length="142" mass="15775">SILNSRSITEIPADYFDDLAMLTTITLSNNGLTTLNLSSFKYLPKLSSIDLSDNPIDCNTDIAWLNTWLAASDGNQVTGLCSSGESVSDYLGTPDAANLLKFTFKQENFEIQEASEVLKIIVERDKDFNNDVRASEFTVCFW</sequence>
<keyword evidence="1" id="KW-0433">Leucine-rich repeat</keyword>